<accession>A0AAV7WE33</accession>
<reference evidence="2" key="1">
    <citation type="journal article" date="2022" name="bioRxiv">
        <title>Sequencing and chromosome-scale assembly of the giantPleurodeles waltlgenome.</title>
        <authorList>
            <person name="Brown T."/>
            <person name="Elewa A."/>
            <person name="Iarovenko S."/>
            <person name="Subramanian E."/>
            <person name="Araus A.J."/>
            <person name="Petzold A."/>
            <person name="Susuki M."/>
            <person name="Suzuki K.-i.T."/>
            <person name="Hayashi T."/>
            <person name="Toyoda A."/>
            <person name="Oliveira C."/>
            <person name="Osipova E."/>
            <person name="Leigh N.D."/>
            <person name="Simon A."/>
            <person name="Yun M.H."/>
        </authorList>
    </citation>
    <scope>NUCLEOTIDE SEQUENCE</scope>
    <source>
        <strain evidence="2">20211129_DDA</strain>
        <tissue evidence="2">Liver</tissue>
    </source>
</reference>
<protein>
    <submittedName>
        <fullName evidence="2">Uncharacterized protein</fullName>
    </submittedName>
</protein>
<feature type="region of interest" description="Disordered" evidence="1">
    <location>
        <begin position="37"/>
        <end position="142"/>
    </location>
</feature>
<feature type="region of interest" description="Disordered" evidence="1">
    <location>
        <begin position="1"/>
        <end position="23"/>
    </location>
</feature>
<evidence type="ECO:0000313" key="2">
    <source>
        <dbReference type="EMBL" id="KAJ1210324.1"/>
    </source>
</evidence>
<evidence type="ECO:0000256" key="1">
    <source>
        <dbReference type="SAM" id="MobiDB-lite"/>
    </source>
</evidence>
<sequence length="155" mass="16262">MVQLSGTGNVAGWTTGRDTCDGLDGTRPHIAATCADAATTSPEHHGSSSNGRAVGRTTREGGVLKGAALGSEKAKEAGEETTTTEEEQDGEPAGREDTGERKPGRKILKVEELFCRDRSVESNGAAQGDRGNAATREAERYNPPCFWRSVANSGI</sequence>
<gene>
    <name evidence="2" type="ORF">NDU88_005690</name>
</gene>
<comment type="caution">
    <text evidence="2">The sequence shown here is derived from an EMBL/GenBank/DDBJ whole genome shotgun (WGS) entry which is preliminary data.</text>
</comment>
<dbReference type="EMBL" id="JANPWB010000002">
    <property type="protein sequence ID" value="KAJ1210324.1"/>
    <property type="molecule type" value="Genomic_DNA"/>
</dbReference>
<name>A0AAV7WE33_PLEWA</name>
<evidence type="ECO:0000313" key="3">
    <source>
        <dbReference type="Proteomes" id="UP001066276"/>
    </source>
</evidence>
<dbReference type="Proteomes" id="UP001066276">
    <property type="component" value="Chromosome 1_2"/>
</dbReference>
<dbReference type="AlphaFoldDB" id="A0AAV7WE33"/>
<feature type="compositionally biased region" description="Basic and acidic residues" evidence="1">
    <location>
        <begin position="92"/>
        <end position="120"/>
    </location>
</feature>
<proteinExistence type="predicted"/>
<keyword evidence="3" id="KW-1185">Reference proteome</keyword>
<organism evidence="2 3">
    <name type="scientific">Pleurodeles waltl</name>
    <name type="common">Iberian ribbed newt</name>
    <dbReference type="NCBI Taxonomy" id="8319"/>
    <lineage>
        <taxon>Eukaryota</taxon>
        <taxon>Metazoa</taxon>
        <taxon>Chordata</taxon>
        <taxon>Craniata</taxon>
        <taxon>Vertebrata</taxon>
        <taxon>Euteleostomi</taxon>
        <taxon>Amphibia</taxon>
        <taxon>Batrachia</taxon>
        <taxon>Caudata</taxon>
        <taxon>Salamandroidea</taxon>
        <taxon>Salamandridae</taxon>
        <taxon>Pleurodelinae</taxon>
        <taxon>Pleurodeles</taxon>
    </lineage>
</organism>